<dbReference type="Proteomes" id="UP000184406">
    <property type="component" value="Unassembled WGS sequence"/>
</dbReference>
<name>A0A1M4Y1J6_9FLAO</name>
<reference evidence="2" key="1">
    <citation type="submission" date="2016-11" db="EMBL/GenBank/DDBJ databases">
        <authorList>
            <person name="Varghese N."/>
            <person name="Submissions S."/>
        </authorList>
    </citation>
    <scope>NUCLEOTIDE SEQUENCE [LARGE SCALE GENOMIC DNA]</scope>
    <source>
        <strain evidence="2">DSM 17539</strain>
    </source>
</reference>
<evidence type="ECO:0008006" key="3">
    <source>
        <dbReference type="Google" id="ProtNLM"/>
    </source>
</evidence>
<accession>A0A1M4Y1J6</accession>
<keyword evidence="2" id="KW-1185">Reference proteome</keyword>
<dbReference type="OrthoDB" id="1404627at2"/>
<dbReference type="NCBIfam" id="NF041495">
    <property type="entry name" value="MobB_relaxase"/>
    <property type="match status" value="1"/>
</dbReference>
<evidence type="ECO:0000313" key="1">
    <source>
        <dbReference type="EMBL" id="SHE99540.1"/>
    </source>
</evidence>
<dbReference type="InterPro" id="IPR043766">
    <property type="entry name" value="BfmA-like"/>
</dbReference>
<gene>
    <name evidence="1" type="ORF">SAMN03080594_102279</name>
</gene>
<evidence type="ECO:0000313" key="2">
    <source>
        <dbReference type="Proteomes" id="UP000184406"/>
    </source>
</evidence>
<sequence length="344" mass="39960">MYITITKQKMDGNFGQSVADFVAYLEKENEQRSLEDHEHFFNQFSTDVPTDEVVREIDGNTAKLKRTEPKFYSITVNPSAYELKRLQNPSEDLKRYTIEVMKDYAACFNRQIDGRPVSINDIKFFAKIEHQRTFKGTDWQVRQNQPYASKILDIKNRIGRIEQGKSQGNITKLRNRIARLEKEAPHQQNGKRIVQGMAKEGPQTHIHIIVSRKDMSNKYSLSPGSKYRHSDTIFNGKSVKRGFDRDSFFSASERTFDKLFEYKRNYAETYHARKTFINDPKQYFTMISGLPTHEKHIAFTIIRKTGLDYSMLNIPTNKVQLALKTIQRLKRGLDKAVQSASIGI</sequence>
<dbReference type="InterPro" id="IPR048098">
    <property type="entry name" value="MobB"/>
</dbReference>
<dbReference type="RefSeq" id="WP_072861125.1">
    <property type="nucleotide sequence ID" value="NZ_FQUX01000002.1"/>
</dbReference>
<dbReference type="Pfam" id="PF18976">
    <property type="entry name" value="DUF5712"/>
    <property type="match status" value="1"/>
</dbReference>
<proteinExistence type="predicted"/>
<protein>
    <recommendedName>
        <fullName evidence="3">Mobilization protein</fullName>
    </recommendedName>
</protein>
<dbReference type="EMBL" id="FQUX01000002">
    <property type="protein sequence ID" value="SHE99540.1"/>
    <property type="molecule type" value="Genomic_DNA"/>
</dbReference>
<dbReference type="AlphaFoldDB" id="A0A1M4Y1J6"/>
<organism evidence="1 2">
    <name type="scientific">Arenibacter palladensis</name>
    <dbReference type="NCBI Taxonomy" id="237373"/>
    <lineage>
        <taxon>Bacteria</taxon>
        <taxon>Pseudomonadati</taxon>
        <taxon>Bacteroidota</taxon>
        <taxon>Flavobacteriia</taxon>
        <taxon>Flavobacteriales</taxon>
        <taxon>Flavobacteriaceae</taxon>
        <taxon>Arenibacter</taxon>
    </lineage>
</organism>